<proteinExistence type="predicted"/>
<organism evidence="1 2">
    <name type="scientific">Sphingobium baderi LL03</name>
    <dbReference type="NCBI Taxonomy" id="1114964"/>
    <lineage>
        <taxon>Bacteria</taxon>
        <taxon>Pseudomonadati</taxon>
        <taxon>Pseudomonadota</taxon>
        <taxon>Alphaproteobacteria</taxon>
        <taxon>Sphingomonadales</taxon>
        <taxon>Sphingomonadaceae</taxon>
        <taxon>Sphingobium</taxon>
    </lineage>
</organism>
<dbReference type="AlphaFoldDB" id="T0FZS3"/>
<dbReference type="PATRIC" id="fig|1114964.3.peg.4431"/>
<dbReference type="EMBL" id="ATIB01000088">
    <property type="protein sequence ID" value="EQA96870.1"/>
    <property type="molecule type" value="Genomic_DNA"/>
</dbReference>
<protein>
    <submittedName>
        <fullName evidence="1">Uncharacterized protein</fullName>
    </submittedName>
</protein>
<gene>
    <name evidence="1" type="ORF">L485_22585</name>
</gene>
<sequence length="55" mass="6183">MQKIEHIRAAVASELERRGLSNRDFIASIREGKRDDGPYMIGALAWAKQTEPVAE</sequence>
<keyword evidence="2" id="KW-1185">Reference proteome</keyword>
<evidence type="ECO:0000313" key="1">
    <source>
        <dbReference type="EMBL" id="EQA96870.1"/>
    </source>
</evidence>
<name>T0FZS3_9SPHN</name>
<evidence type="ECO:0000313" key="2">
    <source>
        <dbReference type="Proteomes" id="UP000015524"/>
    </source>
</evidence>
<reference evidence="1 2" key="1">
    <citation type="journal article" date="2013" name="Genome Announc.">
        <title>Draft Genome Sequence of a Hexachlorocyclohexane-Degrading Bacterium, Sphingobium baderi Strain LL03T.</title>
        <authorList>
            <person name="Kaur J."/>
            <person name="Verma H."/>
            <person name="Tripathi C."/>
            <person name="Khurana J.P."/>
            <person name="Lal R."/>
        </authorList>
    </citation>
    <scope>NUCLEOTIDE SEQUENCE [LARGE SCALE GENOMIC DNA]</scope>
    <source>
        <strain evidence="1 2">LL03</strain>
    </source>
</reference>
<comment type="caution">
    <text evidence="1">The sequence shown here is derived from an EMBL/GenBank/DDBJ whole genome shotgun (WGS) entry which is preliminary data.</text>
</comment>
<dbReference type="RefSeq" id="WP_021247040.1">
    <property type="nucleotide sequence ID" value="NZ_ATIB01000088.1"/>
</dbReference>
<accession>T0FZS3</accession>
<dbReference type="Proteomes" id="UP000015524">
    <property type="component" value="Unassembled WGS sequence"/>
</dbReference>